<evidence type="ECO:0000313" key="5">
    <source>
        <dbReference type="EMBL" id="SJZ86610.1"/>
    </source>
</evidence>
<keyword evidence="3" id="KW-0408">Iron</keyword>
<comment type="function">
    <text evidence="3">Probably acts as a heme chaperone, transferring heme to an unknown acceptor. Binds one molecule of heme per monomer, possibly covalently. Binds 1 [4Fe-4S] cluster. The cluster is coordinated with 3 cysteines and an exchangeable S-adenosyl-L-methionine.</text>
</comment>
<dbReference type="PANTHER" id="PTHR13932:SF5">
    <property type="entry name" value="RADICAL S-ADENOSYL METHIONINE DOMAIN-CONTAINING PROTEIN 1, MITOCHONDRIAL"/>
    <property type="match status" value="1"/>
</dbReference>
<dbReference type="GO" id="GO:0051539">
    <property type="term" value="F:4 iron, 4 sulfur cluster binding"/>
    <property type="evidence" value="ECO:0007669"/>
    <property type="project" value="UniProtKB-UniRule"/>
</dbReference>
<gene>
    <name evidence="5" type="ORF">SAMN02745191_1884</name>
</gene>
<sequence>MKALYVHVPFCDSICAYCDFCRVKSNQTIIDKWLDAFAIEVEDRLIKDKYDTVYIGGGTPTCLNEKQLEKMLSLIYPYTRNVIEYTIEINPESLNEKKCSILKKYGINRASIGVQTISDNLLKLIGRKHTKEDVIQCIKWLKKKDITNISCDCMYSLPTQTIQDVEDTLSFICSLDIPHISIYSLTIEENSQFNRDGYQALDDEIEADMYEFIIQYLENHWFMQYEISNFSKPGYQSLHNLHYWQYDDFVGLSLGASGKEENCRYDCTTNFVEYFRHNYFKEIIPLSKGEQMFEFIMMGLRLKDGFSMQEFQKKFAYDFSEVYKNELQLAQEKGYLVIHQDRVKCSDMGYRICNTVIEMFMKDG</sequence>
<dbReference type="OrthoDB" id="9808022at2"/>
<evidence type="ECO:0000256" key="1">
    <source>
        <dbReference type="ARBA" id="ARBA00006100"/>
    </source>
</evidence>
<keyword evidence="3" id="KW-0963">Cytoplasm</keyword>
<proteinExistence type="inferred from homology"/>
<reference evidence="6" key="1">
    <citation type="submission" date="2017-02" db="EMBL/GenBank/DDBJ databases">
        <authorList>
            <person name="Varghese N."/>
            <person name="Submissions S."/>
        </authorList>
    </citation>
    <scope>NUCLEOTIDE SEQUENCE [LARGE SCALE GENOMIC DNA]</scope>
    <source>
        <strain evidence="6">ATCC 25662</strain>
    </source>
</reference>
<keyword evidence="3" id="KW-0349">Heme</keyword>
<dbReference type="InterPro" id="IPR034505">
    <property type="entry name" value="Coproporphyrinogen-III_oxidase"/>
</dbReference>
<dbReference type="PANTHER" id="PTHR13932">
    <property type="entry name" value="COPROPORPHYRINIGEN III OXIDASE"/>
    <property type="match status" value="1"/>
</dbReference>
<dbReference type="InterPro" id="IPR006638">
    <property type="entry name" value="Elp3/MiaA/NifB-like_rSAM"/>
</dbReference>
<keyword evidence="6" id="KW-1185">Reference proteome</keyword>
<dbReference type="GO" id="GO:0004109">
    <property type="term" value="F:coproporphyrinogen oxidase activity"/>
    <property type="evidence" value="ECO:0007669"/>
    <property type="project" value="InterPro"/>
</dbReference>
<dbReference type="SMART" id="SM00729">
    <property type="entry name" value="Elp3"/>
    <property type="match status" value="1"/>
</dbReference>
<dbReference type="NCBIfam" id="TIGR00539">
    <property type="entry name" value="hemN_rel"/>
    <property type="match status" value="1"/>
</dbReference>
<dbReference type="Proteomes" id="UP000243297">
    <property type="component" value="Unassembled WGS sequence"/>
</dbReference>
<accession>A0A1T4P4T2</accession>
<dbReference type="GO" id="GO:0046872">
    <property type="term" value="F:metal ion binding"/>
    <property type="evidence" value="ECO:0007669"/>
    <property type="project" value="UniProtKB-UniRule"/>
</dbReference>
<dbReference type="InterPro" id="IPR007197">
    <property type="entry name" value="rSAM"/>
</dbReference>
<dbReference type="AlphaFoldDB" id="A0A1T4P4T2"/>
<evidence type="ECO:0000313" key="6">
    <source>
        <dbReference type="Proteomes" id="UP000243297"/>
    </source>
</evidence>
<comment type="similarity">
    <text evidence="1">Belongs to the anaerobic coproporphyrinogen-III oxidase family. HemW subfamily.</text>
</comment>
<dbReference type="GO" id="GO:0005737">
    <property type="term" value="C:cytoplasm"/>
    <property type="evidence" value="ECO:0007669"/>
    <property type="project" value="UniProtKB-SubCell"/>
</dbReference>
<keyword evidence="3" id="KW-0411">Iron-sulfur</keyword>
<evidence type="ECO:0000259" key="4">
    <source>
        <dbReference type="PROSITE" id="PS51918"/>
    </source>
</evidence>
<dbReference type="InterPro" id="IPR010723">
    <property type="entry name" value="HemN_C"/>
</dbReference>
<dbReference type="Gene3D" id="3.80.30.20">
    <property type="entry name" value="tm_1862 like domain"/>
    <property type="match status" value="1"/>
</dbReference>
<keyword evidence="3" id="KW-0479">Metal-binding</keyword>
<dbReference type="SFLD" id="SFLDF00562">
    <property type="entry name" value="HemN-like__clustered_with_heat"/>
    <property type="match status" value="1"/>
</dbReference>
<comment type="subcellular location">
    <subcellularLocation>
        <location evidence="3">Cytoplasm</location>
    </subcellularLocation>
</comment>
<keyword evidence="3" id="KW-0004">4Fe-4S</keyword>
<evidence type="ECO:0000256" key="3">
    <source>
        <dbReference type="RuleBase" id="RU364116"/>
    </source>
</evidence>
<dbReference type="InterPro" id="IPR058240">
    <property type="entry name" value="rSAM_sf"/>
</dbReference>
<dbReference type="STRING" id="118967.SAMN02745191_1884"/>
<name>A0A1T4P4T2_9FIRM</name>
<dbReference type="Pfam" id="PF06969">
    <property type="entry name" value="HemN_C"/>
    <property type="match status" value="1"/>
</dbReference>
<dbReference type="InterPro" id="IPR004559">
    <property type="entry name" value="HemW-like"/>
</dbReference>
<dbReference type="GO" id="GO:0006779">
    <property type="term" value="P:porphyrin-containing compound biosynthetic process"/>
    <property type="evidence" value="ECO:0007669"/>
    <property type="project" value="InterPro"/>
</dbReference>
<keyword evidence="3" id="KW-0143">Chaperone</keyword>
<dbReference type="SFLD" id="SFLDG01065">
    <property type="entry name" value="anaerobic_coproporphyrinogen-I"/>
    <property type="match status" value="1"/>
</dbReference>
<feature type="domain" description="Radical SAM core" evidence="4">
    <location>
        <begin position="1"/>
        <end position="223"/>
    </location>
</feature>
<dbReference type="Pfam" id="PF04055">
    <property type="entry name" value="Radical_SAM"/>
    <property type="match status" value="1"/>
</dbReference>
<dbReference type="SUPFAM" id="SSF102114">
    <property type="entry name" value="Radical SAM enzymes"/>
    <property type="match status" value="1"/>
</dbReference>
<dbReference type="RefSeq" id="WP_078712289.1">
    <property type="nucleotide sequence ID" value="NZ_FUWY01000005.1"/>
</dbReference>
<organism evidence="5 6">
    <name type="scientific">Anaerorhabdus furcosa</name>
    <dbReference type="NCBI Taxonomy" id="118967"/>
    <lineage>
        <taxon>Bacteria</taxon>
        <taxon>Bacillati</taxon>
        <taxon>Bacillota</taxon>
        <taxon>Erysipelotrichia</taxon>
        <taxon>Erysipelotrichales</taxon>
        <taxon>Erysipelotrichaceae</taxon>
        <taxon>Anaerorhabdus</taxon>
    </lineage>
</organism>
<dbReference type="CDD" id="cd01335">
    <property type="entry name" value="Radical_SAM"/>
    <property type="match status" value="1"/>
</dbReference>
<keyword evidence="3" id="KW-0949">S-adenosyl-L-methionine</keyword>
<evidence type="ECO:0000256" key="2">
    <source>
        <dbReference type="ARBA" id="ARBA00017228"/>
    </source>
</evidence>
<protein>
    <recommendedName>
        <fullName evidence="2 3">Heme chaperone HemW</fullName>
    </recommendedName>
</protein>
<dbReference type="InterPro" id="IPR023404">
    <property type="entry name" value="rSAM_horseshoe"/>
</dbReference>
<dbReference type="SFLD" id="SFLDG01082">
    <property type="entry name" value="B12-binding_domain_containing"/>
    <property type="match status" value="1"/>
</dbReference>
<dbReference type="EMBL" id="FUWY01000005">
    <property type="protein sequence ID" value="SJZ86610.1"/>
    <property type="molecule type" value="Genomic_DNA"/>
</dbReference>
<dbReference type="SFLD" id="SFLDS00029">
    <property type="entry name" value="Radical_SAM"/>
    <property type="match status" value="1"/>
</dbReference>
<dbReference type="PROSITE" id="PS51918">
    <property type="entry name" value="RADICAL_SAM"/>
    <property type="match status" value="1"/>
</dbReference>